<reference evidence="3" key="1">
    <citation type="journal article" date="2020" name="bioRxiv">
        <title>Comparative genomics of Chlamydomonas.</title>
        <authorList>
            <person name="Craig R.J."/>
            <person name="Hasan A.R."/>
            <person name="Ness R.W."/>
            <person name="Keightley P.D."/>
        </authorList>
    </citation>
    <scope>NUCLEOTIDE SEQUENCE</scope>
    <source>
        <strain evidence="3">CCAP 11/70</strain>
    </source>
</reference>
<accession>A0A835Y3W7</accession>
<feature type="region of interest" description="Disordered" evidence="2">
    <location>
        <begin position="753"/>
        <end position="816"/>
    </location>
</feature>
<comment type="caution">
    <text evidence="3">The sequence shown here is derived from an EMBL/GenBank/DDBJ whole genome shotgun (WGS) entry which is preliminary data.</text>
</comment>
<gene>
    <name evidence="3" type="ORF">HYH03_006185</name>
</gene>
<evidence type="ECO:0000313" key="4">
    <source>
        <dbReference type="Proteomes" id="UP000612055"/>
    </source>
</evidence>
<evidence type="ECO:0000313" key="3">
    <source>
        <dbReference type="EMBL" id="KAG2495585.1"/>
    </source>
</evidence>
<evidence type="ECO:0000256" key="1">
    <source>
        <dbReference type="SAM" id="Coils"/>
    </source>
</evidence>
<sequence>MEARSLCRASAGGWPLPATRRRHQLACGERPTRTACPAPGGARQDRLKAAAGKGFAAGLKLPKLPSLGAPAGGVKSEPPVELGIPAELERLWASAASEWRERSVSHPVTLPDGARVHLVPVGGDMPGDAALIRDVVAAVRPDAIALESPPQYLKAYTALAKALEPLLRHLLASDLASPSAARSRLSQQQRADWQAQLLATCRGTPLKPDPDQLTQMFRLGSLPWVEWVVPAHLARTAPASGPGSGLLLVSCGLDRAVQAEVRRALPVNSAAGLLGREFDLYLEEVEQALGDDAAGELAAWRTALGDRLEAAGAGRELATLLAGWEGACLLGPGAQQAVAERVEAALEKEREAEGKGGAGPLVLEVVRTPADARVARRLAELAAGKDVVRPCRTLVAVVGRAHVLSVEAELGRLAVEVLSACDPDGLLGELDDLANGASDLAALVSALFTKPWPTGSSVRACVLDALNDTLPALAKPTSWDAFRPCGASSKNSTRRPDGRGPKPRFPLGAAQSVLDTLTGTLAGMPLEDLAQLLDSVTERLLALGLDSDALEPLIEKLRETAADQLTPESVRELLTQAGVQLDAVDTSALEDLVNDLITVATATIDEMQAALRSAAVDPLGPIVDQAAVQKLMARLRDAGVQVASMSPDAVNRLVQSLNLPNQLPKIDLPNVDLPNVDLPDINLPDLDLEDFKDLDPQQLVDRLADAIDQATELLDQLRSRLGAAAVESALDDPAITAANVEQTLKALAALAKRGGGRAWGRPEDGSESPAEEGEGPEEDTEEEETEEEDQDPAKVADEIKNAVEDALKSGDAGQLGDKVKEALNGVGSGSLADKLKEAFGRGGHRRLLRGPA</sequence>
<dbReference type="OrthoDB" id="532086at2759"/>
<dbReference type="EMBL" id="JAEHOE010000023">
    <property type="protein sequence ID" value="KAG2495585.1"/>
    <property type="molecule type" value="Genomic_DNA"/>
</dbReference>
<feature type="compositionally biased region" description="Acidic residues" evidence="2">
    <location>
        <begin position="765"/>
        <end position="790"/>
    </location>
</feature>
<keyword evidence="1" id="KW-0175">Coiled coil</keyword>
<organism evidence="3 4">
    <name type="scientific">Edaphochlamys debaryana</name>
    <dbReference type="NCBI Taxonomy" id="47281"/>
    <lineage>
        <taxon>Eukaryota</taxon>
        <taxon>Viridiplantae</taxon>
        <taxon>Chlorophyta</taxon>
        <taxon>core chlorophytes</taxon>
        <taxon>Chlorophyceae</taxon>
        <taxon>CS clade</taxon>
        <taxon>Chlamydomonadales</taxon>
        <taxon>Chlamydomonadales incertae sedis</taxon>
        <taxon>Edaphochlamys</taxon>
    </lineage>
</organism>
<feature type="compositionally biased region" description="Basic and acidic residues" evidence="2">
    <location>
        <begin position="791"/>
        <end position="808"/>
    </location>
</feature>
<proteinExistence type="predicted"/>
<evidence type="ECO:0000256" key="2">
    <source>
        <dbReference type="SAM" id="MobiDB-lite"/>
    </source>
</evidence>
<protein>
    <submittedName>
        <fullName evidence="3">Uncharacterized protein</fullName>
    </submittedName>
</protein>
<name>A0A835Y3W7_9CHLO</name>
<feature type="coiled-coil region" evidence="1">
    <location>
        <begin position="700"/>
        <end position="727"/>
    </location>
</feature>
<dbReference type="AlphaFoldDB" id="A0A835Y3W7"/>
<feature type="region of interest" description="Disordered" evidence="2">
    <location>
        <begin position="484"/>
        <end position="506"/>
    </location>
</feature>
<keyword evidence="4" id="KW-1185">Reference proteome</keyword>
<dbReference type="Proteomes" id="UP000612055">
    <property type="component" value="Unassembled WGS sequence"/>
</dbReference>